<dbReference type="RefSeq" id="WP_005030048.1">
    <property type="nucleotide sequence ID" value="NZ_KE150241.1"/>
</dbReference>
<dbReference type="CDD" id="cd13831">
    <property type="entry name" value="HU"/>
    <property type="match status" value="1"/>
</dbReference>
<feature type="region of interest" description="Disordered" evidence="5">
    <location>
        <begin position="90"/>
        <end position="109"/>
    </location>
</feature>
<evidence type="ECO:0000313" key="6">
    <source>
        <dbReference type="EMBL" id="EFV42858.1"/>
    </source>
</evidence>
<evidence type="ECO:0000313" key="7">
    <source>
        <dbReference type="Proteomes" id="UP000006034"/>
    </source>
</evidence>
<name>E5YAW3_BILW3</name>
<dbReference type="SUPFAM" id="SSF47729">
    <property type="entry name" value="IHF-like DNA-binding proteins"/>
    <property type="match status" value="1"/>
</dbReference>
<comment type="caution">
    <text evidence="6">The sequence shown here is derived from an EMBL/GenBank/DDBJ whole genome shotgun (WGS) entry which is preliminary data.</text>
</comment>
<sequence length="109" mass="11915">MASKSTKKDLVQHIAKALEVSPVEAERVMLVVMRYVRRQLLEDTSVILPGIGTLAVTETAARLGRNPHTGQPVPIPPRKTIKLKVSKDLKEAMEPSETVRTGGADFDAQ</sequence>
<dbReference type="GeneID" id="78087639"/>
<evidence type="ECO:0000256" key="4">
    <source>
        <dbReference type="RuleBase" id="RU003939"/>
    </source>
</evidence>
<dbReference type="InterPro" id="IPR000119">
    <property type="entry name" value="Hist_DNA-bd"/>
</dbReference>
<dbReference type="PANTHER" id="PTHR33175">
    <property type="entry name" value="DNA-BINDING PROTEIN HU"/>
    <property type="match status" value="1"/>
</dbReference>
<keyword evidence="3" id="KW-0238">DNA-binding</keyword>
<evidence type="ECO:0000256" key="1">
    <source>
        <dbReference type="ARBA" id="ARBA00010529"/>
    </source>
</evidence>
<evidence type="ECO:0000256" key="2">
    <source>
        <dbReference type="ARBA" id="ARBA00023067"/>
    </source>
</evidence>
<proteinExistence type="inferred from homology"/>
<dbReference type="EMBL" id="ADCP02000005">
    <property type="protein sequence ID" value="EFV42858.1"/>
    <property type="molecule type" value="Genomic_DNA"/>
</dbReference>
<gene>
    <name evidence="6" type="ORF">HMPREF0179_03334</name>
</gene>
<dbReference type="GO" id="GO:0030527">
    <property type="term" value="F:structural constituent of chromatin"/>
    <property type="evidence" value="ECO:0007669"/>
    <property type="project" value="InterPro"/>
</dbReference>
<dbReference type="GO" id="GO:0005829">
    <property type="term" value="C:cytosol"/>
    <property type="evidence" value="ECO:0007669"/>
    <property type="project" value="TreeGrafter"/>
</dbReference>
<reference evidence="6 7" key="1">
    <citation type="submission" date="2010-10" db="EMBL/GenBank/DDBJ databases">
        <authorList>
            <consortium name="The Broad Institute Genome Sequencing Platform"/>
            <person name="Ward D."/>
            <person name="Earl A."/>
            <person name="Feldgarden M."/>
            <person name="Young S.K."/>
            <person name="Gargeya S."/>
            <person name="Zeng Q."/>
            <person name="Alvarado L."/>
            <person name="Berlin A."/>
            <person name="Bochicchio J."/>
            <person name="Chapman S.B."/>
            <person name="Chen Z."/>
            <person name="Freedman E."/>
            <person name="Gellesch M."/>
            <person name="Goldberg J."/>
            <person name="Griggs A."/>
            <person name="Gujja S."/>
            <person name="Heilman E."/>
            <person name="Heiman D."/>
            <person name="Howarth C."/>
            <person name="Mehta T."/>
            <person name="Neiman D."/>
            <person name="Pearson M."/>
            <person name="Roberts A."/>
            <person name="Saif S."/>
            <person name="Shea T."/>
            <person name="Shenoy N."/>
            <person name="Sisk P."/>
            <person name="Stolte C."/>
            <person name="Sykes S."/>
            <person name="White J."/>
            <person name="Yandava C."/>
            <person name="Allen-Vercoe E."/>
            <person name="Sibley C."/>
            <person name="Ambrose C.E."/>
            <person name="Strauss J."/>
            <person name="Daigneault M."/>
            <person name="Haas B."/>
            <person name="Nusbaum C."/>
            <person name="Birren B."/>
        </authorList>
    </citation>
    <scope>NUCLEOTIDE SEQUENCE [LARGE SCALE GENOMIC DNA]</scope>
    <source>
        <strain evidence="6 7">3_1_6</strain>
    </source>
</reference>
<dbReference type="PRINTS" id="PR01727">
    <property type="entry name" value="DNABINDINGHU"/>
</dbReference>
<dbReference type="AlphaFoldDB" id="E5YAW3"/>
<evidence type="ECO:0008006" key="8">
    <source>
        <dbReference type="Google" id="ProtNLM"/>
    </source>
</evidence>
<dbReference type="PANTHER" id="PTHR33175:SF3">
    <property type="entry name" value="DNA-BINDING PROTEIN HU-BETA"/>
    <property type="match status" value="1"/>
</dbReference>
<evidence type="ECO:0000256" key="5">
    <source>
        <dbReference type="SAM" id="MobiDB-lite"/>
    </source>
</evidence>
<keyword evidence="7" id="KW-1185">Reference proteome</keyword>
<organism evidence="6 7">
    <name type="scientific">Bilophila wadsworthia (strain 3_1_6)</name>
    <dbReference type="NCBI Taxonomy" id="563192"/>
    <lineage>
        <taxon>Bacteria</taxon>
        <taxon>Pseudomonadati</taxon>
        <taxon>Thermodesulfobacteriota</taxon>
        <taxon>Desulfovibrionia</taxon>
        <taxon>Desulfovibrionales</taxon>
        <taxon>Desulfovibrionaceae</taxon>
        <taxon>Bilophila</taxon>
    </lineage>
</organism>
<dbReference type="HOGENOM" id="CLU_105066_1_3_7"/>
<evidence type="ECO:0000256" key="3">
    <source>
        <dbReference type="ARBA" id="ARBA00023125"/>
    </source>
</evidence>
<dbReference type="Proteomes" id="UP000006034">
    <property type="component" value="Unassembled WGS sequence"/>
</dbReference>
<dbReference type="Gene3D" id="4.10.520.10">
    <property type="entry name" value="IHF-like DNA-binding proteins"/>
    <property type="match status" value="1"/>
</dbReference>
<dbReference type="GO" id="GO:0003677">
    <property type="term" value="F:DNA binding"/>
    <property type="evidence" value="ECO:0007669"/>
    <property type="project" value="UniProtKB-KW"/>
</dbReference>
<dbReference type="STRING" id="563192.HMPREF0179_03334"/>
<dbReference type="InterPro" id="IPR010992">
    <property type="entry name" value="IHF-like_DNA-bd_dom_sf"/>
</dbReference>
<accession>E5YAW3</accession>
<dbReference type="SMART" id="SM00411">
    <property type="entry name" value="BHL"/>
    <property type="match status" value="1"/>
</dbReference>
<dbReference type="OrthoDB" id="5457887at2"/>
<keyword evidence="2" id="KW-0226">DNA condensation</keyword>
<dbReference type="Pfam" id="PF00216">
    <property type="entry name" value="Bac_DNA_binding"/>
    <property type="match status" value="1"/>
</dbReference>
<comment type="similarity">
    <text evidence="1 4">Belongs to the bacterial histone-like protein family.</text>
</comment>
<reference evidence="6 7" key="2">
    <citation type="submission" date="2013-04" db="EMBL/GenBank/DDBJ databases">
        <title>The Genome Sequence of Bilophila wadsworthia 3_1_6.</title>
        <authorList>
            <consortium name="The Broad Institute Genomics Platform"/>
            <person name="Earl A."/>
            <person name="Ward D."/>
            <person name="Feldgarden M."/>
            <person name="Gevers D."/>
            <person name="Sibley C."/>
            <person name="Strauss J."/>
            <person name="Allen-Vercoe E."/>
            <person name="Walker B."/>
            <person name="Young S."/>
            <person name="Zeng Q."/>
            <person name="Gargeya S."/>
            <person name="Fitzgerald M."/>
            <person name="Haas B."/>
            <person name="Abouelleil A."/>
            <person name="Allen A.W."/>
            <person name="Alvarado L."/>
            <person name="Arachchi H.M."/>
            <person name="Berlin A.M."/>
            <person name="Chapman S.B."/>
            <person name="Gainer-Dewar J."/>
            <person name="Goldberg J."/>
            <person name="Griggs A."/>
            <person name="Gujja S."/>
            <person name="Hansen M."/>
            <person name="Howarth C."/>
            <person name="Imamovic A."/>
            <person name="Ireland A."/>
            <person name="Larimer J."/>
            <person name="McCowan C."/>
            <person name="Murphy C."/>
            <person name="Pearson M."/>
            <person name="Poon T.W."/>
            <person name="Priest M."/>
            <person name="Roberts A."/>
            <person name="Saif S."/>
            <person name="Shea T."/>
            <person name="Sisk P."/>
            <person name="Sykes S."/>
            <person name="Wortman J."/>
            <person name="Nusbaum C."/>
            <person name="Birren B."/>
        </authorList>
    </citation>
    <scope>NUCLEOTIDE SEQUENCE [LARGE SCALE GENOMIC DNA]</scope>
    <source>
        <strain evidence="6 7">3_1_6</strain>
    </source>
</reference>
<dbReference type="GO" id="GO:0030261">
    <property type="term" value="P:chromosome condensation"/>
    <property type="evidence" value="ECO:0007669"/>
    <property type="project" value="UniProtKB-KW"/>
</dbReference>
<dbReference type="eggNOG" id="COG0776">
    <property type="taxonomic scope" value="Bacteria"/>
</dbReference>
<protein>
    <recommendedName>
        <fullName evidence="8">DNA-binding protein HU-beta</fullName>
    </recommendedName>
</protein>